<gene>
    <name evidence="1" type="ORF">CIJ84_03950</name>
    <name evidence="2" type="ORF">COI09_03490</name>
</gene>
<evidence type="ECO:0000313" key="4">
    <source>
        <dbReference type="Proteomes" id="UP000283829"/>
    </source>
</evidence>
<dbReference type="Proteomes" id="UP000283829">
    <property type="component" value="Unassembled WGS sequence"/>
</dbReference>
<evidence type="ECO:0000313" key="3">
    <source>
        <dbReference type="Proteomes" id="UP000260504"/>
    </source>
</evidence>
<sequence length="47" mass="5289">MKHGNTADGRTRCRLKRLSLQTASPIRLPCRYARITVLFAVNGLYAV</sequence>
<dbReference type="EMBL" id="NVYQ01000047">
    <property type="protein sequence ID" value="RGB18170.1"/>
    <property type="molecule type" value="Genomic_DNA"/>
</dbReference>
<dbReference type="GO" id="GO:0016740">
    <property type="term" value="F:transferase activity"/>
    <property type="evidence" value="ECO:0007669"/>
    <property type="project" value="UniProtKB-KW"/>
</dbReference>
<evidence type="ECO:0000313" key="2">
    <source>
        <dbReference type="EMBL" id="RQJ68120.1"/>
    </source>
</evidence>
<protein>
    <submittedName>
        <fullName evidence="2">Group 2 glycosyl transferase</fullName>
    </submittedName>
</protein>
<proteinExistence type="predicted"/>
<comment type="caution">
    <text evidence="2">The sequence shown here is derived from an EMBL/GenBank/DDBJ whole genome shotgun (WGS) entry which is preliminary data.</text>
</comment>
<dbReference type="EMBL" id="NWXB01000004">
    <property type="protein sequence ID" value="RQJ68120.1"/>
    <property type="molecule type" value="Genomic_DNA"/>
</dbReference>
<evidence type="ECO:0000313" key="1">
    <source>
        <dbReference type="EMBL" id="RGB18170.1"/>
    </source>
</evidence>
<reference evidence="2 4" key="2">
    <citation type="submission" date="2017-09" db="EMBL/GenBank/DDBJ databases">
        <title>Phenotypic and genotypic characterization of Colombian isolates of Neisseria meningitidis recovered from invasive disease.</title>
        <authorList>
            <person name="Duarte C."/>
            <person name="Gabastou J.M."/>
            <person name="Moreno J."/>
        </authorList>
    </citation>
    <scope>NUCLEOTIDE SEQUENCE [LARGE SCALE GENOMIC DNA]</scope>
    <source>
        <strain evidence="2 4">INS-Nm1124</strain>
    </source>
</reference>
<accession>A0A1R1NAH6</accession>
<organism evidence="2 4">
    <name type="scientific">Neisseria meningitidis</name>
    <dbReference type="NCBI Taxonomy" id="487"/>
    <lineage>
        <taxon>Bacteria</taxon>
        <taxon>Pseudomonadati</taxon>
        <taxon>Pseudomonadota</taxon>
        <taxon>Betaproteobacteria</taxon>
        <taxon>Neisseriales</taxon>
        <taxon>Neisseriaceae</taxon>
        <taxon>Neisseria</taxon>
    </lineage>
</organism>
<dbReference type="Proteomes" id="UP000260504">
    <property type="component" value="Unassembled WGS sequence"/>
</dbReference>
<keyword evidence="2" id="KW-0808">Transferase</keyword>
<name>A0A1R1NAH6_NEIME</name>
<reference evidence="1 3" key="1">
    <citation type="submission" date="2017-08" db="EMBL/GenBank/DDBJ databases">
        <title>Meningococcal Conjunctivitis and Endemic Carriage at a Military Recruit Training Center.</title>
        <authorList>
            <person name="Bobb A.J."/>
            <person name="Galac M.R."/>
            <person name="Snesrud E."/>
            <person name="Clagett C.D."/>
        </authorList>
    </citation>
    <scope>NUCLEOTIDE SEQUENCE [LARGE SCALE GENOMIC DNA]</scope>
    <source>
        <strain evidence="1 3">MRSN431200</strain>
    </source>
</reference>
<dbReference type="AlphaFoldDB" id="A0A1R1NAH6"/>